<name>A0A8S1JSL6_PARPR</name>
<accession>A0A8S1JSL6</accession>
<keyword evidence="3" id="KW-1185">Reference proteome</keyword>
<feature type="compositionally biased region" description="Gly residues" evidence="1">
    <location>
        <begin position="193"/>
        <end position="205"/>
    </location>
</feature>
<proteinExistence type="predicted"/>
<comment type="caution">
    <text evidence="2">The sequence shown here is derived from an EMBL/GenBank/DDBJ whole genome shotgun (WGS) entry which is preliminary data.</text>
</comment>
<feature type="region of interest" description="Disordered" evidence="1">
    <location>
        <begin position="142"/>
        <end position="216"/>
    </location>
</feature>
<feature type="compositionally biased region" description="Basic and acidic residues" evidence="1">
    <location>
        <begin position="142"/>
        <end position="152"/>
    </location>
</feature>
<reference evidence="2" key="1">
    <citation type="submission" date="2021-01" db="EMBL/GenBank/DDBJ databases">
        <authorList>
            <consortium name="Genoscope - CEA"/>
            <person name="William W."/>
        </authorList>
    </citation>
    <scope>NUCLEOTIDE SEQUENCE</scope>
</reference>
<sequence length="216" mass="23727">MYRSLGLLIRTTSIYNQMWIRGPKKAKVEAVATSDDLINIWKDRKDPEIKEIDEYPLWLLELAIPLDSIDVASIQIAANDKAYHPPASHVRSIVRSIKRQRIILMNKYTALNRDGDVIGDDDLNDQEDQLEHIQQEKLAEEAAAEEAARLKELEEDDEDTPKARKPAIRKEEDDDDKPAAGKAGDKDKAASGAKGGAAATGGAGKAGDSAKAGKKK</sequence>
<feature type="compositionally biased region" description="Basic and acidic residues" evidence="1">
    <location>
        <begin position="177"/>
        <end position="189"/>
    </location>
</feature>
<dbReference type="Proteomes" id="UP000688137">
    <property type="component" value="Unassembled WGS sequence"/>
</dbReference>
<organism evidence="2 3">
    <name type="scientific">Paramecium primaurelia</name>
    <dbReference type="NCBI Taxonomy" id="5886"/>
    <lineage>
        <taxon>Eukaryota</taxon>
        <taxon>Sar</taxon>
        <taxon>Alveolata</taxon>
        <taxon>Ciliophora</taxon>
        <taxon>Intramacronucleata</taxon>
        <taxon>Oligohymenophorea</taxon>
        <taxon>Peniculida</taxon>
        <taxon>Parameciidae</taxon>
        <taxon>Paramecium</taxon>
    </lineage>
</organism>
<gene>
    <name evidence="2" type="ORF">PPRIM_AZ9-3.1.T0080174</name>
</gene>
<dbReference type="AlphaFoldDB" id="A0A8S1JSL6"/>
<evidence type="ECO:0000313" key="2">
    <source>
        <dbReference type="EMBL" id="CAD8044609.1"/>
    </source>
</evidence>
<evidence type="ECO:0000313" key="3">
    <source>
        <dbReference type="Proteomes" id="UP000688137"/>
    </source>
</evidence>
<dbReference type="EMBL" id="CAJJDM010000004">
    <property type="protein sequence ID" value="CAD8044609.1"/>
    <property type="molecule type" value="Genomic_DNA"/>
</dbReference>
<evidence type="ECO:0000256" key="1">
    <source>
        <dbReference type="SAM" id="MobiDB-lite"/>
    </source>
</evidence>
<protein>
    <submittedName>
        <fullName evidence="2">Uncharacterized protein</fullName>
    </submittedName>
</protein>